<dbReference type="SMART" id="SM00499">
    <property type="entry name" value="AAI"/>
    <property type="match status" value="1"/>
</dbReference>
<comment type="function">
    <text evidence="4">Plant non-specific lipid-transfer proteins transfer phospholipids as well as galactolipids across membranes. May play a role in wax or cutin deposition in the cell walls of expanding epidermal cells and certain secretory tissues.</text>
</comment>
<evidence type="ECO:0000256" key="1">
    <source>
        <dbReference type="ARBA" id="ARBA00009748"/>
    </source>
</evidence>
<gene>
    <name evidence="7" type="ORF">M569_07878</name>
</gene>
<accession>S8CIT3</accession>
<keyword evidence="5" id="KW-0732">Signal</keyword>
<protein>
    <recommendedName>
        <fullName evidence="4">Non-specific lipid-transfer protein</fullName>
    </recommendedName>
</protein>
<feature type="domain" description="Bifunctional inhibitor/plant lipid transfer protein/seed storage helical" evidence="6">
    <location>
        <begin position="26"/>
        <end position="110"/>
    </location>
</feature>
<dbReference type="GO" id="GO:0008289">
    <property type="term" value="F:lipid binding"/>
    <property type="evidence" value="ECO:0007669"/>
    <property type="project" value="UniProtKB-KW"/>
</dbReference>
<feature type="signal peptide" evidence="5">
    <location>
        <begin position="1"/>
        <end position="23"/>
    </location>
</feature>
<sequence length="112" mass="11480">MRKGGAWVPFALSLAALAILSAAIDCNDVTNALYPCFNYVINGGTPPPQCCSSVSALKQSAATTADRQTVCNCLQQLAGQASPSMMSNAGKLPGMCGVNIGFTISTSTNCQT</sequence>
<evidence type="ECO:0000259" key="6">
    <source>
        <dbReference type="SMART" id="SM00499"/>
    </source>
</evidence>
<dbReference type="PANTHER" id="PTHR33076">
    <property type="entry name" value="NON-SPECIFIC LIPID-TRANSFER PROTEIN 2-RELATED"/>
    <property type="match status" value="1"/>
</dbReference>
<keyword evidence="2 4" id="KW-0813">Transport</keyword>
<dbReference type="AlphaFoldDB" id="S8CIT3"/>
<comment type="similarity">
    <text evidence="1 4">Belongs to the plant LTP family.</text>
</comment>
<proteinExistence type="inferred from homology"/>
<dbReference type="InterPro" id="IPR036312">
    <property type="entry name" value="Bifun_inhib/LTP/seed_sf"/>
</dbReference>
<evidence type="ECO:0000256" key="2">
    <source>
        <dbReference type="ARBA" id="ARBA00022448"/>
    </source>
</evidence>
<dbReference type="Proteomes" id="UP000015453">
    <property type="component" value="Unassembled WGS sequence"/>
</dbReference>
<dbReference type="SUPFAM" id="SSF47699">
    <property type="entry name" value="Bifunctional inhibitor/lipid-transfer protein/seed storage 2S albumin"/>
    <property type="match status" value="1"/>
</dbReference>
<dbReference type="OrthoDB" id="1890443at2759"/>
<dbReference type="Pfam" id="PF00234">
    <property type="entry name" value="Tryp_alpha_amyl"/>
    <property type="match status" value="1"/>
</dbReference>
<dbReference type="EMBL" id="AUSU01003411">
    <property type="protein sequence ID" value="EPS66894.1"/>
    <property type="molecule type" value="Genomic_DNA"/>
</dbReference>
<dbReference type="InterPro" id="IPR000528">
    <property type="entry name" value="Plant_nsLTP"/>
</dbReference>
<organism evidence="7 8">
    <name type="scientific">Genlisea aurea</name>
    <dbReference type="NCBI Taxonomy" id="192259"/>
    <lineage>
        <taxon>Eukaryota</taxon>
        <taxon>Viridiplantae</taxon>
        <taxon>Streptophyta</taxon>
        <taxon>Embryophyta</taxon>
        <taxon>Tracheophyta</taxon>
        <taxon>Spermatophyta</taxon>
        <taxon>Magnoliopsida</taxon>
        <taxon>eudicotyledons</taxon>
        <taxon>Gunneridae</taxon>
        <taxon>Pentapetalae</taxon>
        <taxon>asterids</taxon>
        <taxon>lamiids</taxon>
        <taxon>Lamiales</taxon>
        <taxon>Lentibulariaceae</taxon>
        <taxon>Genlisea</taxon>
    </lineage>
</organism>
<keyword evidence="3 4" id="KW-0446">Lipid-binding</keyword>
<evidence type="ECO:0000256" key="5">
    <source>
        <dbReference type="SAM" id="SignalP"/>
    </source>
</evidence>
<keyword evidence="8" id="KW-1185">Reference proteome</keyword>
<dbReference type="Gene3D" id="1.10.110.10">
    <property type="entry name" value="Plant lipid-transfer and hydrophobic proteins"/>
    <property type="match status" value="1"/>
</dbReference>
<evidence type="ECO:0000256" key="3">
    <source>
        <dbReference type="ARBA" id="ARBA00023121"/>
    </source>
</evidence>
<dbReference type="CDD" id="cd01960">
    <property type="entry name" value="nsLTP1"/>
    <property type="match status" value="1"/>
</dbReference>
<comment type="caution">
    <text evidence="7">The sequence shown here is derived from an EMBL/GenBank/DDBJ whole genome shotgun (WGS) entry which is preliminary data.</text>
</comment>
<reference evidence="7 8" key="1">
    <citation type="journal article" date="2013" name="BMC Genomics">
        <title>The miniature genome of a carnivorous plant Genlisea aurea contains a low number of genes and short non-coding sequences.</title>
        <authorList>
            <person name="Leushkin E.V."/>
            <person name="Sutormin R.A."/>
            <person name="Nabieva E.R."/>
            <person name="Penin A.A."/>
            <person name="Kondrashov A.S."/>
            <person name="Logacheva M.D."/>
        </authorList>
    </citation>
    <scope>NUCLEOTIDE SEQUENCE [LARGE SCALE GENOMIC DNA]</scope>
</reference>
<dbReference type="GO" id="GO:0006869">
    <property type="term" value="P:lipid transport"/>
    <property type="evidence" value="ECO:0007669"/>
    <property type="project" value="InterPro"/>
</dbReference>
<evidence type="ECO:0000313" key="7">
    <source>
        <dbReference type="EMBL" id="EPS66894.1"/>
    </source>
</evidence>
<dbReference type="InterPro" id="IPR016140">
    <property type="entry name" value="Bifunc_inhib/LTP/seed_store"/>
</dbReference>
<feature type="chain" id="PRO_5004562152" description="Non-specific lipid-transfer protein" evidence="5">
    <location>
        <begin position="24"/>
        <end position="112"/>
    </location>
</feature>
<dbReference type="PRINTS" id="PR00382">
    <property type="entry name" value="LIPIDTRNSFER"/>
</dbReference>
<name>S8CIT3_9LAMI</name>
<evidence type="ECO:0000313" key="8">
    <source>
        <dbReference type="Proteomes" id="UP000015453"/>
    </source>
</evidence>
<evidence type="ECO:0000256" key="4">
    <source>
        <dbReference type="RuleBase" id="RU000628"/>
    </source>
</evidence>